<feature type="transmembrane region" description="Helical" evidence="8">
    <location>
        <begin position="239"/>
        <end position="263"/>
    </location>
</feature>
<feature type="transmembrane region" description="Helical" evidence="8">
    <location>
        <begin position="305"/>
        <end position="325"/>
    </location>
</feature>
<accession>W7DCI5</accession>
<keyword evidence="4" id="KW-1003">Cell membrane</keyword>
<feature type="transmembrane region" description="Helical" evidence="8">
    <location>
        <begin position="21"/>
        <end position="40"/>
    </location>
</feature>
<dbReference type="InterPro" id="IPR013525">
    <property type="entry name" value="ABC2_TM"/>
</dbReference>
<comment type="subcellular location">
    <subcellularLocation>
        <location evidence="1">Cell membrane</location>
        <topology evidence="1">Multi-pass membrane protein</topology>
    </subcellularLocation>
</comment>
<dbReference type="InterPro" id="IPR047817">
    <property type="entry name" value="ABC2_TM_bact-type"/>
</dbReference>
<feature type="domain" description="ABC transmembrane type-2" evidence="9">
    <location>
        <begin position="156"/>
        <end position="386"/>
    </location>
</feature>
<feature type="transmembrane region" description="Helical" evidence="8">
    <location>
        <begin position="199"/>
        <end position="218"/>
    </location>
</feature>
<evidence type="ECO:0000313" key="10">
    <source>
        <dbReference type="EMBL" id="EUJ46997.1"/>
    </source>
</evidence>
<feature type="transmembrane region" description="Helical" evidence="8">
    <location>
        <begin position="365"/>
        <end position="383"/>
    </location>
</feature>
<evidence type="ECO:0000256" key="5">
    <source>
        <dbReference type="ARBA" id="ARBA00022692"/>
    </source>
</evidence>
<gene>
    <name evidence="10" type="ORF">PRIP_01734</name>
</gene>
<name>W7DCI5_9LIST</name>
<comment type="caution">
    <text evidence="10">The sequence shown here is derived from an EMBL/GenBank/DDBJ whole genome shotgun (WGS) entry which is preliminary data.</text>
</comment>
<evidence type="ECO:0000256" key="2">
    <source>
        <dbReference type="ARBA" id="ARBA00007783"/>
    </source>
</evidence>
<protein>
    <recommendedName>
        <fullName evidence="9">ABC transmembrane type-2 domain-containing protein</fullName>
    </recommendedName>
</protein>
<sequence>MIRVMAIVKRIANQFRRDKRTLALMFIAPLILITLINYLFDGDAVDPKVGVQGVSSEMVAQLKDTDIKVKQYDTVSNVKNTIKSDDLDAFIKQDGADVQLTFENSDPGVSKQIQMKLQAALMAEQKDAMKQFGESMQETAAKVQQSLAAVAKQYAAQTGQQLAIPKVNLQIPDQQQLAISTDYIYGDADTTFFDTIGPIFIGFFVFFFVFLIAGISFLRERTTGTLERLMATPIRRWELETGYLLGFGIFALAQSIIVALYSIHVLDMVQMGSIWYVLLITLMLAMVALTLGILLSTFANNEFQIVQFIPIVIVPQVLFCGIFPLEGMADWLQWIAHIMPLYYGADALTSIMVKGEGFAGFATDFYILVGFALVFMILNIFALKKYRKM</sequence>
<keyword evidence="11" id="KW-1185">Reference proteome</keyword>
<evidence type="ECO:0000256" key="7">
    <source>
        <dbReference type="ARBA" id="ARBA00023136"/>
    </source>
</evidence>
<dbReference type="InterPro" id="IPR051449">
    <property type="entry name" value="ABC-2_transporter_component"/>
</dbReference>
<keyword evidence="5 8" id="KW-0812">Transmembrane</keyword>
<evidence type="ECO:0000256" key="6">
    <source>
        <dbReference type="ARBA" id="ARBA00022989"/>
    </source>
</evidence>
<dbReference type="PATRIC" id="fig|1265816.5.peg.343"/>
<dbReference type="PANTHER" id="PTHR30294:SF38">
    <property type="entry name" value="TRANSPORT PERMEASE PROTEIN"/>
    <property type="match status" value="1"/>
</dbReference>
<dbReference type="GO" id="GO:0140359">
    <property type="term" value="F:ABC-type transporter activity"/>
    <property type="evidence" value="ECO:0007669"/>
    <property type="project" value="InterPro"/>
</dbReference>
<dbReference type="EMBL" id="AODL01000002">
    <property type="protein sequence ID" value="EUJ46997.1"/>
    <property type="molecule type" value="Genomic_DNA"/>
</dbReference>
<dbReference type="GO" id="GO:0005886">
    <property type="term" value="C:plasma membrane"/>
    <property type="evidence" value="ECO:0007669"/>
    <property type="project" value="UniProtKB-SubCell"/>
</dbReference>
<proteinExistence type="inferred from homology"/>
<evidence type="ECO:0000256" key="3">
    <source>
        <dbReference type="ARBA" id="ARBA00022448"/>
    </source>
</evidence>
<evidence type="ECO:0000256" key="1">
    <source>
        <dbReference type="ARBA" id="ARBA00004651"/>
    </source>
</evidence>
<keyword evidence="3" id="KW-0813">Transport</keyword>
<dbReference type="PROSITE" id="PS51012">
    <property type="entry name" value="ABC_TM2"/>
    <property type="match status" value="1"/>
</dbReference>
<dbReference type="AlphaFoldDB" id="W7DCI5"/>
<evidence type="ECO:0000259" key="9">
    <source>
        <dbReference type="PROSITE" id="PS51012"/>
    </source>
</evidence>
<organism evidence="10 11">
    <name type="scientific">Listeria riparia FSL S10-1204</name>
    <dbReference type="NCBI Taxonomy" id="1265816"/>
    <lineage>
        <taxon>Bacteria</taxon>
        <taxon>Bacillati</taxon>
        <taxon>Bacillota</taxon>
        <taxon>Bacilli</taxon>
        <taxon>Bacillales</taxon>
        <taxon>Listeriaceae</taxon>
        <taxon>Listeria</taxon>
    </lineage>
</organism>
<feature type="transmembrane region" description="Helical" evidence="8">
    <location>
        <begin position="275"/>
        <end position="298"/>
    </location>
</feature>
<dbReference type="PANTHER" id="PTHR30294">
    <property type="entry name" value="MEMBRANE COMPONENT OF ABC TRANSPORTER YHHJ-RELATED"/>
    <property type="match status" value="1"/>
</dbReference>
<evidence type="ECO:0000256" key="4">
    <source>
        <dbReference type="ARBA" id="ARBA00022475"/>
    </source>
</evidence>
<keyword evidence="7 8" id="KW-0472">Membrane</keyword>
<dbReference type="Proteomes" id="UP000019248">
    <property type="component" value="Unassembled WGS sequence"/>
</dbReference>
<dbReference type="Pfam" id="PF12698">
    <property type="entry name" value="ABC2_membrane_3"/>
    <property type="match status" value="1"/>
</dbReference>
<evidence type="ECO:0000313" key="11">
    <source>
        <dbReference type="Proteomes" id="UP000019248"/>
    </source>
</evidence>
<reference evidence="10 11" key="1">
    <citation type="journal article" date="2014" name="Int. J. Syst. Evol. Microbiol.">
        <title>Listeria floridensis sp. nov., Listeria aquatica sp. nov., Listeria cornellensis sp. nov., Listeria riparia sp. nov. and Listeria grandensis sp. nov., from agricultural and natural environments.</title>
        <authorList>
            <person name="den Bakker H.C."/>
            <person name="Warchocki S."/>
            <person name="Wright E.M."/>
            <person name="Allred A.F."/>
            <person name="Ahlstrom C."/>
            <person name="Manuel C.S."/>
            <person name="Stasiewicz M.J."/>
            <person name="Burrell A."/>
            <person name="Roof S."/>
            <person name="Strawn L."/>
            <person name="Fortes E.D."/>
            <person name="Nightingale K.K."/>
            <person name="Kephart D."/>
            <person name="Wiedmann M."/>
        </authorList>
    </citation>
    <scope>NUCLEOTIDE SEQUENCE [LARGE SCALE GENOMIC DNA]</scope>
    <source>
        <strain evidence="10 11">FSL S10-1204</strain>
    </source>
</reference>
<evidence type="ECO:0000256" key="8">
    <source>
        <dbReference type="SAM" id="Phobius"/>
    </source>
</evidence>
<keyword evidence="6 8" id="KW-1133">Transmembrane helix</keyword>
<comment type="similarity">
    <text evidence="2">Belongs to the ABC-2 integral membrane protein family.</text>
</comment>